<dbReference type="AlphaFoldDB" id="A0A426ZQA4"/>
<name>A0A426ZQA4_ENSVE</name>
<dbReference type="EMBL" id="AMZH03005532">
    <property type="protein sequence ID" value="RRT66179.1"/>
    <property type="molecule type" value="Genomic_DNA"/>
</dbReference>
<organism evidence="2 3">
    <name type="scientific">Ensete ventricosum</name>
    <name type="common">Abyssinian banana</name>
    <name type="synonym">Musa ensete</name>
    <dbReference type="NCBI Taxonomy" id="4639"/>
    <lineage>
        <taxon>Eukaryota</taxon>
        <taxon>Viridiplantae</taxon>
        <taxon>Streptophyta</taxon>
        <taxon>Embryophyta</taxon>
        <taxon>Tracheophyta</taxon>
        <taxon>Spermatophyta</taxon>
        <taxon>Magnoliopsida</taxon>
        <taxon>Liliopsida</taxon>
        <taxon>Zingiberales</taxon>
        <taxon>Musaceae</taxon>
        <taxon>Ensete</taxon>
    </lineage>
</organism>
<evidence type="ECO:0000313" key="3">
    <source>
        <dbReference type="Proteomes" id="UP000287651"/>
    </source>
</evidence>
<dbReference type="Proteomes" id="UP000287651">
    <property type="component" value="Unassembled WGS sequence"/>
</dbReference>
<reference evidence="2 3" key="1">
    <citation type="journal article" date="2014" name="Agronomy (Basel)">
        <title>A Draft Genome Sequence for Ensete ventricosum, the Drought-Tolerant Tree Against Hunger.</title>
        <authorList>
            <person name="Harrison J."/>
            <person name="Moore K.A."/>
            <person name="Paszkiewicz K."/>
            <person name="Jones T."/>
            <person name="Grant M."/>
            <person name="Ambacheew D."/>
            <person name="Muzemil S."/>
            <person name="Studholme D.J."/>
        </authorList>
    </citation>
    <scope>NUCLEOTIDE SEQUENCE [LARGE SCALE GENOMIC DNA]</scope>
</reference>
<evidence type="ECO:0000256" key="1">
    <source>
        <dbReference type="SAM" id="MobiDB-lite"/>
    </source>
</evidence>
<proteinExistence type="predicted"/>
<gene>
    <name evidence="2" type="ORF">B296_00033915</name>
</gene>
<accession>A0A426ZQA4</accession>
<feature type="region of interest" description="Disordered" evidence="1">
    <location>
        <begin position="117"/>
        <end position="160"/>
    </location>
</feature>
<feature type="region of interest" description="Disordered" evidence="1">
    <location>
        <begin position="197"/>
        <end position="221"/>
    </location>
</feature>
<sequence length="221" mass="24128">MSPKYLATIAAVAPDQRCLVVFIAPAPAPCSLPFLFLNLFFLSSFKTTTTPSSSFPSNAVSSDLLASFPSNPVDSLTKPSLPFTDKLTDKGPSPPAPPHLIRPNGAAFPRERHHLTVGAAAESEAQGSRTKGSTPEKRARSDGSSVKRMRGRMEAWKRTSKPRIAMRWKPQKGSYGVRRGFPDQGFKLVERMKRENMGLESDGRIREDEEERVGGGDILSG</sequence>
<evidence type="ECO:0000313" key="2">
    <source>
        <dbReference type="EMBL" id="RRT66179.1"/>
    </source>
</evidence>
<feature type="region of interest" description="Disordered" evidence="1">
    <location>
        <begin position="76"/>
        <end position="105"/>
    </location>
</feature>
<feature type="compositionally biased region" description="Basic and acidic residues" evidence="1">
    <location>
        <begin position="197"/>
        <end position="207"/>
    </location>
</feature>
<protein>
    <submittedName>
        <fullName evidence="2">Uncharacterized protein</fullName>
    </submittedName>
</protein>
<comment type="caution">
    <text evidence="2">The sequence shown here is derived from an EMBL/GenBank/DDBJ whole genome shotgun (WGS) entry which is preliminary data.</text>
</comment>